<dbReference type="Proteomes" id="UP001595798">
    <property type="component" value="Unassembled WGS sequence"/>
</dbReference>
<keyword evidence="1" id="KW-0812">Transmembrane</keyword>
<accession>A0ABV8QES7</accession>
<feature type="transmembrane region" description="Helical" evidence="1">
    <location>
        <begin position="104"/>
        <end position="127"/>
    </location>
</feature>
<evidence type="ECO:0000313" key="2">
    <source>
        <dbReference type="EMBL" id="MFC4258262.1"/>
    </source>
</evidence>
<sequence>MKTSMHISGEILDHKLAAQCGTATEAEKVAADLCNQTSLSRGQVRIISPDDNHKGSRMEPEDQGIMHTAIRSHIWLGLAGAAGGLLLFSVLAASGLPFVVQNLLWAGALFAVFGGVVGLLLGGVYTLRPDHTAYVARSSSALRKGYYMVTIHARDRDQVGEAKRYLKDRHINTVRSF</sequence>
<keyword evidence="1" id="KW-1133">Transmembrane helix</keyword>
<dbReference type="EMBL" id="JBHSDI010000007">
    <property type="protein sequence ID" value="MFC4258262.1"/>
    <property type="molecule type" value="Genomic_DNA"/>
</dbReference>
<keyword evidence="1" id="KW-0472">Membrane</keyword>
<reference evidence="3" key="1">
    <citation type="journal article" date="2019" name="Int. J. Syst. Evol. Microbiol.">
        <title>The Global Catalogue of Microorganisms (GCM) 10K type strain sequencing project: providing services to taxonomists for standard genome sequencing and annotation.</title>
        <authorList>
            <consortium name="The Broad Institute Genomics Platform"/>
            <consortium name="The Broad Institute Genome Sequencing Center for Infectious Disease"/>
            <person name="Wu L."/>
            <person name="Ma J."/>
        </authorList>
    </citation>
    <scope>NUCLEOTIDE SEQUENCE [LARGE SCALE GENOMIC DNA]</scope>
    <source>
        <strain evidence="3">CECT 7297</strain>
    </source>
</reference>
<feature type="transmembrane region" description="Helical" evidence="1">
    <location>
        <begin position="74"/>
        <end position="98"/>
    </location>
</feature>
<evidence type="ECO:0000256" key="1">
    <source>
        <dbReference type="SAM" id="Phobius"/>
    </source>
</evidence>
<dbReference type="RefSeq" id="WP_379885672.1">
    <property type="nucleotide sequence ID" value="NZ_JBHSDI010000007.1"/>
</dbReference>
<comment type="caution">
    <text evidence="2">The sequence shown here is derived from an EMBL/GenBank/DDBJ whole genome shotgun (WGS) entry which is preliminary data.</text>
</comment>
<keyword evidence="3" id="KW-1185">Reference proteome</keyword>
<gene>
    <name evidence="2" type="ORF">ACFOZ5_04345</name>
</gene>
<protein>
    <submittedName>
        <fullName evidence="2">Uncharacterized protein</fullName>
    </submittedName>
</protein>
<name>A0ABV8QES7_9GAMM</name>
<organism evidence="2 3">
    <name type="scientific">Marinobacter lacisalsi</name>
    <dbReference type="NCBI Taxonomy" id="475979"/>
    <lineage>
        <taxon>Bacteria</taxon>
        <taxon>Pseudomonadati</taxon>
        <taxon>Pseudomonadota</taxon>
        <taxon>Gammaproteobacteria</taxon>
        <taxon>Pseudomonadales</taxon>
        <taxon>Marinobacteraceae</taxon>
        <taxon>Marinobacter</taxon>
    </lineage>
</organism>
<evidence type="ECO:0000313" key="3">
    <source>
        <dbReference type="Proteomes" id="UP001595798"/>
    </source>
</evidence>
<proteinExistence type="predicted"/>